<evidence type="ECO:0000256" key="2">
    <source>
        <dbReference type="ARBA" id="ARBA00035108"/>
    </source>
</evidence>
<evidence type="ECO:0000256" key="3">
    <source>
        <dbReference type="ARBA" id="ARBA00035643"/>
    </source>
</evidence>
<dbReference type="STRING" id="67365.GCA_001704635_00441"/>
<dbReference type="RefSeq" id="WP_065958139.1">
    <property type="nucleotide sequence ID" value="NZ_ASQP01000298.1"/>
</dbReference>
<proteinExistence type="inferred from homology"/>
<evidence type="ECO:0000256" key="1">
    <source>
        <dbReference type="ARBA" id="ARBA00022987"/>
    </source>
</evidence>
<reference evidence="5 6" key="1">
    <citation type="submission" date="2013-05" db="EMBL/GenBank/DDBJ databases">
        <title>Genome sequence of Streptomyces sparsogenes DSM 40356.</title>
        <authorList>
            <person name="Coyne S."/>
            <person name="Seebeck F.P."/>
        </authorList>
    </citation>
    <scope>NUCLEOTIDE SEQUENCE [LARGE SCALE GENOMIC DNA]</scope>
    <source>
        <strain evidence="5 6">DSM 40356</strain>
    </source>
</reference>
<comment type="caution">
    <text evidence="5">The sequence shown here is derived from an EMBL/GenBank/DDBJ whole genome shotgun (WGS) entry which is preliminary data.</text>
</comment>
<name>A0A1R1SGI3_9ACTN</name>
<dbReference type="Pfam" id="PF06386">
    <property type="entry name" value="GvpL_GvpF"/>
    <property type="match status" value="1"/>
</dbReference>
<dbReference type="GO" id="GO:0031412">
    <property type="term" value="P:gas vesicle organization"/>
    <property type="evidence" value="ECO:0007669"/>
    <property type="project" value="InterPro"/>
</dbReference>
<dbReference type="GO" id="GO:0031411">
    <property type="term" value="C:gas vesicle"/>
    <property type="evidence" value="ECO:0007669"/>
    <property type="project" value="UniProtKB-SubCell"/>
</dbReference>
<dbReference type="GeneID" id="96741319"/>
<protein>
    <submittedName>
        <fullName evidence="5">Gas vesicle synthesis protein GvpLGvpF</fullName>
    </submittedName>
</protein>
<sequence length="279" mass="29767">MTRELEYAYGVVRDTGAPDPLPPGVLGVAGGPVRAVRHRGLAVLASPVPAEEFEEGPLRARLEDLAWLEEVARAHQRVVNAAGAVGCVVPVGMATVCRGEEGLRRMLEEGHPRFTGALDRLEGRVEWGVKVYAGPVGAEAAAGGPAPAPAGAPSPPPAKASSRGLSGRDYLRRRTAQRRAQEQRWQRAEDGARLVHETLAGLAERARLHPPQDGRLSGVTDRNVLNAAYLVPHEHSEGFAARVRELADRLAGLRVELTGPWAPYSFVAPDPADRARAAS</sequence>
<dbReference type="AlphaFoldDB" id="A0A1R1SGI3"/>
<dbReference type="PANTHER" id="PTHR36852:SF1">
    <property type="entry name" value="PROTEIN GVPL 2"/>
    <property type="match status" value="1"/>
</dbReference>
<dbReference type="InterPro" id="IPR009430">
    <property type="entry name" value="GvpL/GvpF"/>
</dbReference>
<feature type="region of interest" description="Disordered" evidence="4">
    <location>
        <begin position="140"/>
        <end position="169"/>
    </location>
</feature>
<evidence type="ECO:0000313" key="5">
    <source>
        <dbReference type="EMBL" id="OMI37366.1"/>
    </source>
</evidence>
<dbReference type="PANTHER" id="PTHR36852">
    <property type="entry name" value="PROTEIN GVPL 2"/>
    <property type="match status" value="1"/>
</dbReference>
<accession>A0A1R1SGI3</accession>
<evidence type="ECO:0000313" key="6">
    <source>
        <dbReference type="Proteomes" id="UP000186168"/>
    </source>
</evidence>
<keyword evidence="1" id="KW-0304">Gas vesicle</keyword>
<gene>
    <name evidence="5" type="ORF">SPAR_21487</name>
</gene>
<dbReference type="Proteomes" id="UP000186168">
    <property type="component" value="Unassembled WGS sequence"/>
</dbReference>
<organism evidence="5 6">
    <name type="scientific">Streptomyces sparsogenes DSM 40356</name>
    <dbReference type="NCBI Taxonomy" id="1331668"/>
    <lineage>
        <taxon>Bacteria</taxon>
        <taxon>Bacillati</taxon>
        <taxon>Actinomycetota</taxon>
        <taxon>Actinomycetes</taxon>
        <taxon>Kitasatosporales</taxon>
        <taxon>Streptomycetaceae</taxon>
        <taxon>Streptomyces</taxon>
    </lineage>
</organism>
<dbReference type="EMBL" id="ASQP01000298">
    <property type="protein sequence ID" value="OMI37366.1"/>
    <property type="molecule type" value="Genomic_DNA"/>
</dbReference>
<keyword evidence="6" id="KW-1185">Reference proteome</keyword>
<feature type="compositionally biased region" description="Pro residues" evidence="4">
    <location>
        <begin position="146"/>
        <end position="158"/>
    </location>
</feature>
<comment type="subcellular location">
    <subcellularLocation>
        <location evidence="2">Gas vesicle</location>
    </subcellularLocation>
</comment>
<comment type="similarity">
    <text evidence="3">Belongs to the gas vesicle GvpF/GvpL family.</text>
</comment>
<evidence type="ECO:0000256" key="4">
    <source>
        <dbReference type="SAM" id="MobiDB-lite"/>
    </source>
</evidence>